<evidence type="ECO:0000256" key="1">
    <source>
        <dbReference type="ARBA" id="ARBA00004651"/>
    </source>
</evidence>
<sequence>MGGKRHSRIVAAAAASSLALAYLGDRWGELVEALGGPSSALVATLRLPSAILALPLHVSDAPIALLAGIVGFSLPWVVASLGLDERAQTLSGREYGSARRGRLSDGRGFADTRDPRNNTILTRHLGIATSESPGVRRALPNRNVLVIGGPGSGKTARFVEPNVLQLGDQDIVVTDTKGMTLRRCGQALAEAGCDIRVFNTVDQGMSDQFNPFAMIRGHADIPKVARAIIDNTNGGRRSREPIWDNGEELLLETALTLLYDWFPPENLTMANVIHVIDMIEIDDEGHRGPCPLEVLLGQIETGRAPAEEPPALAGGAPRPRQGDLVPSRLVRRDGVRAAGWVDAGGRARVGLTTSEDRTLELWHEFNSGAARTLRSFLISIHTRLAQINQEGVLGILASENGRDDMDFEHLGCGERRRVTFIITSDYDTSLNALLALVTWQAASLPVRHADATTGSLPRPVHLVFDEFRNIGRLPNFPGMISTVRSRNISISVILQDLSQLVEVYGEHDSDAIRACCTTLLYLSGSTSLATAKPLSEEFGTRTITKLSSNTTPGTLLPTTSRGRDVIGRAVYTPDEIMGLARDRALVRFAGEPVIEDAKSAVWEHPLYDDRYMFRPGRAPKGARYFDYVAWRAAGRPTGAAAARWADAYWSSREYEGGGAMT</sequence>
<keyword evidence="4" id="KW-0812">Transmembrane</keyword>
<dbReference type="SUPFAM" id="SSF52540">
    <property type="entry name" value="P-loop containing nucleoside triphosphate hydrolases"/>
    <property type="match status" value="1"/>
</dbReference>
<evidence type="ECO:0000256" key="5">
    <source>
        <dbReference type="ARBA" id="ARBA00022989"/>
    </source>
</evidence>
<dbReference type="eggNOG" id="COG3505">
    <property type="taxonomic scope" value="Bacteria"/>
</dbReference>
<accession>U2T105</accession>
<dbReference type="CDD" id="cd01127">
    <property type="entry name" value="TrwB_TraG_TraD_VirD4"/>
    <property type="match status" value="2"/>
</dbReference>
<dbReference type="InterPro" id="IPR051539">
    <property type="entry name" value="T4SS-coupling_protein"/>
</dbReference>
<comment type="subcellular location">
    <subcellularLocation>
        <location evidence="1">Cell membrane</location>
        <topology evidence="1">Multi-pass membrane protein</topology>
    </subcellularLocation>
</comment>
<feature type="compositionally biased region" description="Low complexity" evidence="7">
    <location>
        <begin position="309"/>
        <end position="319"/>
    </location>
</feature>
<dbReference type="STRING" id="1125712.HMPREF1316_0501"/>
<feature type="domain" description="TraD/TraG TraM recognition site" evidence="8">
    <location>
        <begin position="459"/>
        <end position="580"/>
    </location>
</feature>
<dbReference type="Gene3D" id="3.40.50.300">
    <property type="entry name" value="P-loop containing nucleotide triphosphate hydrolases"/>
    <property type="match status" value="1"/>
</dbReference>
<organism evidence="9 10">
    <name type="scientific">Olsenella profusa F0195</name>
    <dbReference type="NCBI Taxonomy" id="1125712"/>
    <lineage>
        <taxon>Bacteria</taxon>
        <taxon>Bacillati</taxon>
        <taxon>Actinomycetota</taxon>
        <taxon>Coriobacteriia</taxon>
        <taxon>Coriobacteriales</taxon>
        <taxon>Atopobiaceae</taxon>
        <taxon>Olsenella</taxon>
    </lineage>
</organism>
<comment type="similarity">
    <text evidence="2">Belongs to the VirD4/TraG family.</text>
</comment>
<comment type="caution">
    <text evidence="9">The sequence shown here is derived from an EMBL/GenBank/DDBJ whole genome shotgun (WGS) entry which is preliminary data.</text>
</comment>
<dbReference type="NCBIfam" id="NF045973">
    <property type="entry name" value="conju_CD1115"/>
    <property type="match status" value="1"/>
</dbReference>
<name>U2T105_9ACTN</name>
<evidence type="ECO:0000256" key="6">
    <source>
        <dbReference type="ARBA" id="ARBA00023136"/>
    </source>
</evidence>
<dbReference type="InterPro" id="IPR003688">
    <property type="entry name" value="TraG/VirD4"/>
</dbReference>
<keyword evidence="10" id="KW-1185">Reference proteome</keyword>
<dbReference type="PANTHER" id="PTHR37937">
    <property type="entry name" value="CONJUGATIVE TRANSFER: DNA TRANSPORT"/>
    <property type="match status" value="1"/>
</dbReference>
<proteinExistence type="inferred from homology"/>
<dbReference type="EMBL" id="AWEZ01000062">
    <property type="protein sequence ID" value="ERL06734.1"/>
    <property type="molecule type" value="Genomic_DNA"/>
</dbReference>
<dbReference type="PANTHER" id="PTHR37937:SF1">
    <property type="entry name" value="CONJUGATIVE TRANSFER: DNA TRANSPORT"/>
    <property type="match status" value="1"/>
</dbReference>
<dbReference type="GO" id="GO:0005886">
    <property type="term" value="C:plasma membrane"/>
    <property type="evidence" value="ECO:0007669"/>
    <property type="project" value="UniProtKB-SubCell"/>
</dbReference>
<evidence type="ECO:0000313" key="10">
    <source>
        <dbReference type="Proteomes" id="UP000016638"/>
    </source>
</evidence>
<evidence type="ECO:0000256" key="7">
    <source>
        <dbReference type="SAM" id="MobiDB-lite"/>
    </source>
</evidence>
<dbReference type="AlphaFoldDB" id="U2T105"/>
<gene>
    <name evidence="9" type="ORF">HMPREF1316_0501</name>
</gene>
<evidence type="ECO:0000259" key="8">
    <source>
        <dbReference type="Pfam" id="PF12696"/>
    </source>
</evidence>
<dbReference type="InterPro" id="IPR032689">
    <property type="entry name" value="TraG-D_C"/>
</dbReference>
<evidence type="ECO:0000256" key="2">
    <source>
        <dbReference type="ARBA" id="ARBA00008806"/>
    </source>
</evidence>
<evidence type="ECO:0000256" key="3">
    <source>
        <dbReference type="ARBA" id="ARBA00022475"/>
    </source>
</evidence>
<evidence type="ECO:0000313" key="9">
    <source>
        <dbReference type="EMBL" id="ERL06734.1"/>
    </source>
</evidence>
<keyword evidence="5" id="KW-1133">Transmembrane helix</keyword>
<dbReference type="Pfam" id="PF12696">
    <property type="entry name" value="TraG-D_C"/>
    <property type="match status" value="1"/>
</dbReference>
<dbReference type="Pfam" id="PF02534">
    <property type="entry name" value="T4SS-DNA_transf"/>
    <property type="match status" value="1"/>
</dbReference>
<evidence type="ECO:0000256" key="4">
    <source>
        <dbReference type="ARBA" id="ARBA00022692"/>
    </source>
</evidence>
<dbReference type="OrthoDB" id="226701at2"/>
<feature type="region of interest" description="Disordered" evidence="7">
    <location>
        <begin position="305"/>
        <end position="324"/>
    </location>
</feature>
<reference evidence="9 10" key="1">
    <citation type="submission" date="2013-08" db="EMBL/GenBank/DDBJ databases">
        <authorList>
            <person name="Durkin A.S."/>
            <person name="Haft D.R."/>
            <person name="McCorrison J."/>
            <person name="Torralba M."/>
            <person name="Gillis M."/>
            <person name="Haft D.H."/>
            <person name="Methe B."/>
            <person name="Sutton G."/>
            <person name="Nelson K.E."/>
        </authorList>
    </citation>
    <scope>NUCLEOTIDE SEQUENCE [LARGE SCALE GENOMIC DNA]</scope>
    <source>
        <strain evidence="9 10">F0195</strain>
    </source>
</reference>
<protein>
    <submittedName>
        <fullName evidence="9">TraM recognition site of TraD and TraG</fullName>
    </submittedName>
</protein>
<keyword evidence="6" id="KW-0472">Membrane</keyword>
<dbReference type="PATRIC" id="fig|1125712.3.peg.1925"/>
<dbReference type="RefSeq" id="WP_021726802.1">
    <property type="nucleotide sequence ID" value="NZ_AWEZ01000062.1"/>
</dbReference>
<keyword evidence="3" id="KW-1003">Cell membrane</keyword>
<dbReference type="InterPro" id="IPR027417">
    <property type="entry name" value="P-loop_NTPase"/>
</dbReference>
<dbReference type="Proteomes" id="UP000016638">
    <property type="component" value="Unassembled WGS sequence"/>
</dbReference>